<dbReference type="InterPro" id="IPR020806">
    <property type="entry name" value="PKS_PP-bd"/>
</dbReference>
<evidence type="ECO:0000256" key="2">
    <source>
        <dbReference type="ARBA" id="ARBA00022553"/>
    </source>
</evidence>
<dbReference type="InterPro" id="IPR020841">
    <property type="entry name" value="PKS_Beta-ketoAc_synthase_dom"/>
</dbReference>
<feature type="domain" description="Carrier" evidence="5">
    <location>
        <begin position="1204"/>
        <end position="1279"/>
    </location>
</feature>
<dbReference type="GO" id="GO:0031177">
    <property type="term" value="F:phosphopantetheine binding"/>
    <property type="evidence" value="ECO:0007669"/>
    <property type="project" value="InterPro"/>
</dbReference>
<dbReference type="InterPro" id="IPR050091">
    <property type="entry name" value="PKS_NRPS_Biosynth_Enz"/>
</dbReference>
<dbReference type="Pfam" id="PF00550">
    <property type="entry name" value="PP-binding"/>
    <property type="match status" value="1"/>
</dbReference>
<reference evidence="7" key="1">
    <citation type="submission" date="2021-04" db="EMBL/GenBank/DDBJ databases">
        <title>Draft genome sequence of Xylanibacillus composti strain K13.</title>
        <authorList>
            <person name="Uke A."/>
            <person name="Chhe C."/>
            <person name="Baramee S."/>
            <person name="Kosugi A."/>
        </authorList>
    </citation>
    <scope>NUCLEOTIDE SEQUENCE</scope>
    <source>
        <strain evidence="7">K13</strain>
    </source>
</reference>
<dbReference type="GO" id="GO:0071770">
    <property type="term" value="P:DIM/DIP cell wall layer assembly"/>
    <property type="evidence" value="ECO:0007669"/>
    <property type="project" value="TreeGrafter"/>
</dbReference>
<feature type="domain" description="Ketosynthase family 3 (KS3)" evidence="6">
    <location>
        <begin position="27"/>
        <end position="450"/>
    </location>
</feature>
<dbReference type="PROSITE" id="PS52004">
    <property type="entry name" value="KS3_2"/>
    <property type="match status" value="1"/>
</dbReference>
<dbReference type="GO" id="GO:0004312">
    <property type="term" value="F:fatty acid synthase activity"/>
    <property type="evidence" value="ECO:0007669"/>
    <property type="project" value="TreeGrafter"/>
</dbReference>
<keyword evidence="8" id="KW-1185">Reference proteome</keyword>
<dbReference type="GO" id="GO:0005886">
    <property type="term" value="C:plasma membrane"/>
    <property type="evidence" value="ECO:0007669"/>
    <property type="project" value="TreeGrafter"/>
</dbReference>
<evidence type="ECO:0000313" key="8">
    <source>
        <dbReference type="Proteomes" id="UP000677918"/>
    </source>
</evidence>
<dbReference type="InterPro" id="IPR057326">
    <property type="entry name" value="KR_dom"/>
</dbReference>
<comment type="caution">
    <text evidence="7">The sequence shown here is derived from an EMBL/GenBank/DDBJ whole genome shotgun (WGS) entry which is preliminary data.</text>
</comment>
<dbReference type="PANTHER" id="PTHR43775:SF37">
    <property type="entry name" value="SI:DKEY-61P9.11"/>
    <property type="match status" value="1"/>
</dbReference>
<dbReference type="Gene3D" id="3.40.50.720">
    <property type="entry name" value="NAD(P)-binding Rossmann-like Domain"/>
    <property type="match status" value="1"/>
</dbReference>
<name>A0A8J4H4U0_9BACL</name>
<evidence type="ECO:0000256" key="3">
    <source>
        <dbReference type="ARBA" id="ARBA00022679"/>
    </source>
</evidence>
<dbReference type="RefSeq" id="WP_315911010.1">
    <property type="nucleotide sequence ID" value="NZ_QQSZ01000016.1"/>
</dbReference>
<dbReference type="SMART" id="SM00825">
    <property type="entry name" value="PKS_KS"/>
    <property type="match status" value="1"/>
</dbReference>
<dbReference type="GO" id="GO:0006633">
    <property type="term" value="P:fatty acid biosynthetic process"/>
    <property type="evidence" value="ECO:0007669"/>
    <property type="project" value="TreeGrafter"/>
</dbReference>
<dbReference type="SMART" id="SM00822">
    <property type="entry name" value="PKS_KR"/>
    <property type="match status" value="1"/>
</dbReference>
<dbReference type="InterPro" id="IPR036736">
    <property type="entry name" value="ACP-like_sf"/>
</dbReference>
<accession>A0A8J4H4U0</accession>
<evidence type="ECO:0000256" key="1">
    <source>
        <dbReference type="ARBA" id="ARBA00022450"/>
    </source>
</evidence>
<dbReference type="InterPro" id="IPR013968">
    <property type="entry name" value="PKS_KR"/>
</dbReference>
<evidence type="ECO:0000259" key="6">
    <source>
        <dbReference type="PROSITE" id="PS52004"/>
    </source>
</evidence>
<dbReference type="Pfam" id="PF22621">
    <property type="entry name" value="CurL-like_PKS_C"/>
    <property type="match status" value="1"/>
</dbReference>
<dbReference type="InterPro" id="IPR014030">
    <property type="entry name" value="Ketoacyl_synth_N"/>
</dbReference>
<dbReference type="InterPro" id="IPR014031">
    <property type="entry name" value="Ketoacyl_synth_C"/>
</dbReference>
<dbReference type="Gene3D" id="1.10.1240.100">
    <property type="match status" value="1"/>
</dbReference>
<dbReference type="InterPro" id="IPR009081">
    <property type="entry name" value="PP-bd_ACP"/>
</dbReference>
<proteinExistence type="predicted"/>
<dbReference type="Gene3D" id="1.10.1200.10">
    <property type="entry name" value="ACP-like"/>
    <property type="match status" value="1"/>
</dbReference>
<evidence type="ECO:0000313" key="7">
    <source>
        <dbReference type="EMBL" id="GIQ69511.1"/>
    </source>
</evidence>
<dbReference type="SMART" id="SM00823">
    <property type="entry name" value="PKS_PP"/>
    <property type="match status" value="1"/>
</dbReference>
<dbReference type="Gene3D" id="3.40.47.10">
    <property type="match status" value="1"/>
</dbReference>
<dbReference type="SUPFAM" id="SSF53901">
    <property type="entry name" value="Thiolase-like"/>
    <property type="match status" value="1"/>
</dbReference>
<organism evidence="7 8">
    <name type="scientific">Xylanibacillus composti</name>
    <dbReference type="NCBI Taxonomy" id="1572762"/>
    <lineage>
        <taxon>Bacteria</taxon>
        <taxon>Bacillati</taxon>
        <taxon>Bacillota</taxon>
        <taxon>Bacilli</taxon>
        <taxon>Bacillales</taxon>
        <taxon>Paenibacillaceae</taxon>
        <taxon>Xylanibacillus</taxon>
    </lineage>
</organism>
<dbReference type="InterPro" id="IPR016039">
    <property type="entry name" value="Thiolase-like"/>
</dbReference>
<dbReference type="SUPFAM" id="SSF47336">
    <property type="entry name" value="ACP-like"/>
    <property type="match status" value="1"/>
</dbReference>
<dbReference type="PANTHER" id="PTHR43775">
    <property type="entry name" value="FATTY ACID SYNTHASE"/>
    <property type="match status" value="1"/>
</dbReference>
<feature type="compositionally biased region" description="Basic and acidic residues" evidence="4">
    <location>
        <begin position="605"/>
        <end position="617"/>
    </location>
</feature>
<dbReference type="Pfam" id="PF08659">
    <property type="entry name" value="KR"/>
    <property type="match status" value="1"/>
</dbReference>
<dbReference type="PROSITE" id="PS50075">
    <property type="entry name" value="CARRIER"/>
    <property type="match status" value="1"/>
</dbReference>
<dbReference type="SUPFAM" id="SSF51735">
    <property type="entry name" value="NAD(P)-binding Rossmann-fold domains"/>
    <property type="match status" value="2"/>
</dbReference>
<dbReference type="Pfam" id="PF02801">
    <property type="entry name" value="Ketoacyl-synt_C"/>
    <property type="match status" value="1"/>
</dbReference>
<keyword evidence="2" id="KW-0597">Phosphoprotein</keyword>
<dbReference type="CDD" id="cd00833">
    <property type="entry name" value="PKS"/>
    <property type="match status" value="1"/>
</dbReference>
<protein>
    <submittedName>
        <fullName evidence="7">Uncharacterized protein</fullName>
    </submittedName>
</protein>
<sequence>MTLSSIKVNLSKFEGQDGKARPGAVDGNSIAIIGIGLKLPQADTPQQLARLLLEGRDAVRPIPVKRKRDIDSYLRSIGKDPSGIRYEEAAYLDAIDKFDYAFFKLSPKEASLLDPNQRLFLQAAWHALEDAGYAGDRLRGSRTGVYLGYGSDADYKRMISEVDPDSAPLSMPGNVRPIIASRLSYLLDLKGPSLAVDTTCSSSLVAVHLACQALRSGECDTALAGGIQLHLVPVREFEVGVESSTSRTRTFDYDADGTGTGEGALVVVLKPLHKALEERDAIYAVIKGSAINQDGSSAGITAPNAAAQAAVLEEAWRRSGVAPDTIQYVEAHGTGTKLGDPIEIEGLQLAFSRYTAKRQFCAVGSIKSNFGHLDNAAGIAGLVKAALSLQHQVLFPTLHFIRPNPNIDFVDSPIYVNDRLSRWEAVEGPRRCGVSSFGISGTNCHVVLEEAPETASQAAREAIGMPDAISGMPLYSRQASATEPASKGEAGGLPDSEPRAELIALSAQTEEALRKLAAGCLGWIKRNRTFSLADLAFTLGTGRGHYAHRLAFVAEDRNQLLEQLDRCLKSSEQRIVSASTASTASTASSSVRYTTYSETGIRAAEEARAKGEADKQSAKQVHPSDITSEAMRLMDEFLASGKRDASVLHRLARLYAAGASLPWERLYHREKRSRLHLPVYPFAENRCWLKFPDAAEKEPSMFHRPIWIEAPLPEQKGDARKDRLLLIKGKQGIGADLLHKLAGSGHAVLECEWDELLNGGEAALGRLWRTIREERISRVIHLACWGNDLQGEPSWTIQLERGLYGLQRWFSAMPEEEIADSGNRQLDLCLVADCAQAVGEGGAQVNPAHAAMFGFAKSIHWEHPSIRVRTVDADCATDAEQLVRELIAGSAVYHAAYREGVRYEARIQSFDPDSFKSEEFTWRTDGVYLITGGLGGIGLALARHMAGQAPVKLALLNRSPKSREKLAQIEALEALGAQIVCCQADVADCEQMQAVVAKLREEHGPIRGVIHAAGIAAGNYLRKLGSGELEAVMRAKEQGTLVLERVLQEDNPDFIVLCSSAITLVGGVGSGPYTAANAFLDAYAARRSASGKRTIAINWPAWDHTGLSEGAVIEEEKELFRLLPPDEAARCFEVALRSGLPQVYVGEWNRTSALFRLGDLLPFRLSADLQRWIEDAVRLPSPRAVKRSKPRGINQVQLKGSTNADYSEIELQVAQAWRTVLGYEELDIHANFFEIGGDSILITNVHAQLDNLYPGVLRVPDLFSQPTIAKLAAYLREQLHAGEPVPSDEDGQKEPLDTRRLKLRSLLQSLSQRELSVDEAVARYRDMEVGL</sequence>
<dbReference type="GO" id="GO:0005737">
    <property type="term" value="C:cytoplasm"/>
    <property type="evidence" value="ECO:0007669"/>
    <property type="project" value="TreeGrafter"/>
</dbReference>
<evidence type="ECO:0000256" key="4">
    <source>
        <dbReference type="SAM" id="MobiDB-lite"/>
    </source>
</evidence>
<gene>
    <name evidence="7" type="ORF">XYCOK13_23350</name>
</gene>
<keyword evidence="1" id="KW-0596">Phosphopantetheine</keyword>
<feature type="region of interest" description="Disordered" evidence="4">
    <location>
        <begin position="605"/>
        <end position="624"/>
    </location>
</feature>
<evidence type="ECO:0000259" key="5">
    <source>
        <dbReference type="PROSITE" id="PS50075"/>
    </source>
</evidence>
<dbReference type="EMBL" id="BOVK01000029">
    <property type="protein sequence ID" value="GIQ69511.1"/>
    <property type="molecule type" value="Genomic_DNA"/>
</dbReference>
<dbReference type="CDD" id="cd08953">
    <property type="entry name" value="KR_2_SDR_x"/>
    <property type="match status" value="1"/>
</dbReference>
<dbReference type="Proteomes" id="UP000677918">
    <property type="component" value="Unassembled WGS sequence"/>
</dbReference>
<dbReference type="Pfam" id="PF00109">
    <property type="entry name" value="ketoacyl-synt"/>
    <property type="match status" value="1"/>
</dbReference>
<keyword evidence="3" id="KW-0808">Transferase</keyword>
<dbReference type="InterPro" id="IPR036291">
    <property type="entry name" value="NAD(P)-bd_dom_sf"/>
</dbReference>